<dbReference type="SUPFAM" id="SSF56112">
    <property type="entry name" value="Protein kinase-like (PK-like)"/>
    <property type="match status" value="1"/>
</dbReference>
<keyword evidence="58" id="KW-0234">DNA repair</keyword>
<dbReference type="Pfam" id="PF06701">
    <property type="entry name" value="MIB_HERC2"/>
    <property type="match status" value="2"/>
</dbReference>
<evidence type="ECO:0000256" key="77">
    <source>
        <dbReference type="ARBA" id="ARBA00082407"/>
    </source>
</evidence>
<keyword evidence="30" id="KW-0372">Hormone</keyword>
<sequence length="4814" mass="543250">MPCGRSYVVIADEDDFIALLRKFGQGWCLWCAASLNLPGGISLWALSWSSQGAPASRPRKRSEPGRPRPLCDGGMEVGMRVVRGLDWKWGNQDDGEGHVGTVVEIGRQGSTTTPDKTVVVQWDSGTRTNYRTGYQGSFDLLLYDNAQIGVRHSNIICDSCDKHGIMGMRWKCKVCFDYDLCTQCYMNNKHDLGHAFERYETAHSQPVTLAPRQNLSRIVLKGIFQGVKVVRGPDWDWGNQDGGEGKIGRVVDIRGWDTESGRSVASVTWANGTTNVYRMGHKGKVDLKYVSDVAGGFYYKDHLPKLGEHAELQRQETADGHTFQQGDKVKCLLEVDILRQMQEGHGGWNPKMGEYVCRIGTVHRITDRGDVRVQYSNNIRWTFHPGALTKVNTFGVGDLVRVLEDMDSVKRLQASHGEWTDSMTPALGQVGKVLKVYADGDLRVAFGGHTWTFNPACLSSQTLEVDANLMTAAAENPSETGSTVISVLEKLLAQSTEQDNPSRLVIEAAHGNATKVRDLLQKYPEKVDIKNQGKTALQVAAHQGHMEVVKVLLQANSSIEVKDEDGDTALHYTAFGNQPEIARLLLSKGANVNLLNNSMCTALHIAVNKGFTEVVRVLSEHAADVNLQDSYGDTPLHDAIAKDFRNIIEILTVVPNIDFTQQNNRGFNLLHQAGLKGNKLAMEKILGRARQLVDVKKEDGFSALHLAALNNHRNVAEILIKEGRCDVNIRNNRNQTPLQLAVTQGHAELVQLLVSDGADVNVEDEDGDTAMHVALSRQQLTATMVTTEGEGSSLYTRLNGSGLLGNTELNVGAAIACFLAQEGADINYANHKGKGPLDLVTDTAVMQLIKSFSDKHRLQQLQAITSGTGSSSASLRRVHTTPNTMTNLVMPTLPGPSECLICSELALLVLFSPCQHSVACEECAHRMKKCIKCQVTITKKIRQDQTEVDCSPSSENSEQHNLLEQLQSRYRQMEERITCPICIDNHIKLVFQCGHASCIECSAALKTCPICRQTIRERIQLFGADRACGNLRTARRRMQDVAVLPSDTGTGSLRGRRVTATRPPPQPPCTETQRSPVPQELHQRSPAAGPAPLPIRRGIPEFPGGQRYPVATAATMSGTATVLQQFVSGLKSRNEETRAKAAKDLQHYVTTELRELSQEEATTFYDELNHHIFELVSSSDVNEKKGGILAIVSLIGVEGGNATRISRFANYLRNLLPSSDPVVMEMASKAMGHLSMAGDTFTAEYVEFEVKRALEWLGADRNEGRRHAAVLVLRELAVSAPTFFFQQVQPFFDNIFYAVWDSKQAIREGAVSALRASLILTTQRETKEMQKPQWYKQTFEEAEKGFDETLSKEKGMNRDDRVHGALLILNELVRISSMEGERMREEMEEITQQQLVHDKYCKELMGFGTKPRHITPFTSFQSVQPQQSNALLGLLGYNTPQGFLSFGATPAPSKNTLVESRYCRELMEERFDQVCRWVLKYRTSKNPLIQMTILNLLPRLAAFQAHNFTDQYLSDTMSHLLGCLKKEKERTAAFQALGLLVVAVRTEIQPYLTKILEIIKAALPPKDFAHKRQKTMQVDATVFTCISMLSRAMGPSIHQDIKELLEPMLAVGLSPALTAVLYDLSRQIPQLKKDIQDGLLKMLSLVLMHKPLRHPGMPKGLAHQLASPSLTNIPEASDVGSITLALRTLGSFEFEGHSLTHGHGHVVSQTAVQVVADVLSKLLVVGITDPDPDIRYCVLASLDERFDAHLAQAENLQALFVALNDEVFEIRELAICTIGRLSSMNPAFVMPFLRKMLIQILTELEHSGVGRNKEQSARMLGHLVSNAPRLIRPYMEPILKALILKLKDPDPNPGVVISVLATIGELAQVSGLEMRKWMDELFPIIMDMLQDSSSLAKRQVALWTLGQQVASTGYVVEPYRKYPSLLEVLLNFLKTEQNQGIRREAIRVLGLLGALDPYKHKVNIGMIDQSRDASAVSLSESKSSQDSADYSTSEMLVNMGNLPLDEFYPAVAIVTLMRILRDPSLSNHHTMVVQAVTFIFKSLGLKCVQFLPQVMPTFLNVIRVCDANIREFLFQQLGMLVCFVKIHIRPYMDDIFTLIREYWTPNNPMQNTIILLIEQIVVALGGEFKLYLPQLIPHMLRVFMHDNSTGRSVTIKLLNAIQLFGANLDDYLHLLLPPIVKLFDASDVPLQARKVSLETLERLTESLDFTDYASRIIHPIVRTLDGSPELRITSMDTLSSLVFQLGKKYQIFIPMVNKVMLKHRVNHQRYDVLICRIVKGYTLAEEEEDPLIFQHRQLRGNQGDTLVSGPVEAGPMKKLHVSTSALQKAWGAARKVSKDDWLEWLRRLSVVLLKESSSPALRSCWSLAQTYIPLARDLFNAAFLSCWSELSEDQQDELIRSIELALTSQDIAEVTQTLLNLAEFMEHSDKGPLPLRDDNGIVLLGERAAKCRAYAKALHYKELEFQKGPSPLILESLISINNKLQQPEAAAGVLEYAMKHFGELEIQATWYEKLHEWEDALVAYDKKIDMNKEDPELILGRMRCLEALGEWGQLHQQCCEEWTLVSEETQAKMARMAAAAAWGLGHWDSMEEYTCMIPRDTHDGAFYRAVLALHQDLFSLAQQCIDKARDLLDAELTAMAGESYSRAYGAMVSCQMLSELEEVIQYKLVPERREIIRETWWERLQGCQRIVEDWQRILMVRSLVINPHEDMRTWLKYASLCGKSGRLALAHKTLVLLLGVDPSKQLDHPLPTAHPHVTYAYMKYMWKSTRKIDAFQHMQHFVQGMQQQAQHAIAAEDQQHKLELHKLMARCFLKLGEWQLSLQGINESTIPKVLQYYSHSTEHDRNWYKAWHAWAVMNFEAVLHYKHQNQGRDEKKKLRHASGASANSEASNSDSEVDSTEHSPVPSPGQKKVNEDLSKTLLLYTVPAVQGFFRSISLSRGNNLQDTLRVLTLWFDYGHWPEVNEALVEGIKTIQIDTWLQVIPQLIARIDTPRALVGRLIHQLLTDIGRYHPQALIYPLTVASKSTTTARHNAANKILKNMCEHCNTLVQQAIMVSEELIRVAILWHEMWHEGLEEASRLYFGDGNVKGMFAVLEPLHAMMERGPQTLKETSFNQAYGRDLMEAQDWCRKYMRSGNVKDLTQAWDLYYHVFRRISKQLPQLTSLELQYVSPKLLMCRDLELAVPGTYDPNQPIIRIQSIAPSLQVITSKQRPRKLTIMGSNGHEFMFLLKGHEDLRQDERVMQLFGLVNTLLANDPRLPAQEPQRIVSLLFLSIQRYAVIPLSTNSGLIGWVPHCDTLHALIRDYREKKKILLNIEHRIMLRMAPDYDHLTLMEKVEVFEHAVNNTAGDDLAKLLWLKSPSSEVWFDRRTNYTRSLAVMSMVGYILGLGDRHPSNLMLDRLSGKILHIDFGDCFEVAMTREKFPEKIPFRLTRMLTNAMEVTGLDGNYRITCHTVMEVLREHRDSVMAVLEAFVYDPLLNWRLMDTNTKGNKRSRTRTDSYTAGQSVEALEGIDLGETTHKKAGTTVPESIHSFIGDGLVQPEALNKKAIQIINRVRDKLTGRDFSHDETLDVPTQVELLIKQATSHENLCQCYIGCMSKLMQSHGCRAHMRDRNKLTGLEERFDLVVDSNDVILEKVGILLDEASGLNMTQQPIMPAGIQPPKTIVSSWNRKGRDYGHGASSETFRLLHAKNIQRPQLKFREKVDNSNTPFVPKIFIKPNAIKPLPSYFTNKRIRKERPEDLDVPAALADFIHQQRTQEHMGDMSAHPYQYELDRLTMAENLHSKPEPQMYKPLPETSCLFVNTLEDLVGLNEKLARSSEFAVDLEHHSYRSFLGITCLMQISTREEDFVIDCLELRSEMYILNETFTDPSIVKVFHGADSDIEWLQRDFGVYVVNMFDTHQASRALNLGRNSLEYLLKLYCDVDADKRYQLADWRIRPLPEEMYQYARADTHYLLYTYDRLRVDLFDVSNGQPSLMQVVWQRSKDISLKKYLKPIFTEDSYMDLYRKQKRSFNTQQLAAYRLLYAWRDKLARKEDESTGYILPNHMMTKISEELPKESQGIIACCSPVPPLVRQQVNELHLLVQQARDMPLLKAEVVVEKKKGLTPKRKSESTLFGPHDSSHVSESDLPDFTSPGSLAKPGVLFSEDEDETRNTQELGGLVASAKVTVFEDSGMAKDESHLTVAQQKACSIMESFQNPFRMYLPSKDCNIHISQNAKYDPSSKVYEISNRWKLQSVEQQKKEAQAKQEAKAKAREKAQRAAEERKKAQQTYQESLQDVLTVRQQALGAKKRERIPSDRQEETPKSKTKQPKPTEKAEKPPPPPADFKPFDYSQSDMKVFAGGKAKDTTQFNPNRQATEPKQKVLIIGGGDGGVLREVVKHSLVESVVQCEIDEDVINVSKKYLPGMAKGFFSPKLTLNVGDGFEFMKQNQDAFDVIITDSSDPVGPAESLFKESYYQLMKTALRDGGILCCQGECQWLHLELIKEMRSFCKTLFPVVDYAYCTIPTYPSGQIGFMLCSKNAVTDFRKPVRELPRGEVESMNLKYYNPEIHRAAFILPEFARKREGKTGRVGCAETDPFHANWASLDEFQILATFPSKWTIKSSADREEGEGGGGGISREVEEGGEEFFLRGKDAFALVARSKVMLERMAVQEKGVYKGPAPRIRSRRNSHNLNRQQQQHQQQPRHLSWASTALLYPDSSFTLFLASLVSLMLVLYSVRATAVLPGEERSLSHTSRELSKERKEIILKLISSLLDGGDSNVLAGDGAAAVELEEPLESRLEERAVYNRLSQLPQRDRKAPCKNFFWKTFTSC</sequence>
<dbReference type="InterPro" id="IPR011989">
    <property type="entry name" value="ARM-like"/>
</dbReference>
<evidence type="ECO:0000256" key="65">
    <source>
        <dbReference type="ARBA" id="ARBA00051942"/>
    </source>
</evidence>
<dbReference type="SUPFAM" id="SSF48371">
    <property type="entry name" value="ARM repeat"/>
    <property type="match status" value="1"/>
</dbReference>
<dbReference type="GO" id="GO:0005730">
    <property type="term" value="C:nucleolus"/>
    <property type="evidence" value="ECO:0007669"/>
    <property type="project" value="UniProtKB-SubCell"/>
</dbReference>
<dbReference type="SMART" id="SM00341">
    <property type="entry name" value="HRDC"/>
    <property type="match status" value="1"/>
</dbReference>
<dbReference type="SMART" id="SM01345">
    <property type="entry name" value="Rapamycin_bind"/>
    <property type="match status" value="1"/>
</dbReference>
<dbReference type="SMART" id="SM00291">
    <property type="entry name" value="ZnF_ZZ"/>
    <property type="match status" value="1"/>
</dbReference>
<feature type="region of interest" description="Disordered" evidence="82">
    <location>
        <begin position="53"/>
        <end position="73"/>
    </location>
</feature>
<keyword evidence="92" id="KW-1185">Reference proteome</keyword>
<dbReference type="GO" id="GO:0006596">
    <property type="term" value="P:polyamine biosynthetic process"/>
    <property type="evidence" value="ECO:0007669"/>
    <property type="project" value="UniProtKB-UniRule"/>
</dbReference>
<evidence type="ECO:0000256" key="47">
    <source>
        <dbReference type="ARBA" id="ARBA00022842"/>
    </source>
</evidence>
<dbReference type="FunFam" id="3.30.420.10:FF:000022">
    <property type="entry name" value="Exosome component 10"/>
    <property type="match status" value="1"/>
</dbReference>
<evidence type="ECO:0000256" key="75">
    <source>
        <dbReference type="ARBA" id="ARBA00078905"/>
    </source>
</evidence>
<dbReference type="GO" id="GO:0005179">
    <property type="term" value="F:hormone activity"/>
    <property type="evidence" value="ECO:0007669"/>
    <property type="project" value="UniProtKB-KW"/>
</dbReference>
<keyword evidence="81" id="KW-0620">Polyamine biosynthesis</keyword>
<dbReference type="InterPro" id="IPR040847">
    <property type="entry name" value="SH3_15"/>
</dbReference>
<dbReference type="FunFam" id="1.25.40.20:FF:000110">
    <property type="entry name" value="Mindbomb E3 ubiquitin protein ligase 2"/>
    <property type="match status" value="1"/>
</dbReference>
<evidence type="ECO:0000256" key="51">
    <source>
        <dbReference type="ARBA" id="ARBA00022976"/>
    </source>
</evidence>
<evidence type="ECO:0000256" key="17">
    <source>
        <dbReference type="ARBA" id="ARBA00008327"/>
    </source>
</evidence>
<evidence type="ECO:0000256" key="3">
    <source>
        <dbReference type="ARBA" id="ARBA00003524"/>
    </source>
</evidence>
<evidence type="ECO:0000259" key="85">
    <source>
        <dbReference type="PROSITE" id="PS50290"/>
    </source>
</evidence>
<evidence type="ECO:0000256" key="4">
    <source>
        <dbReference type="ARBA" id="ARBA00004202"/>
    </source>
</evidence>
<comment type="similarity">
    <text evidence="17">Belongs to the somatostatin family.</text>
</comment>
<evidence type="ECO:0000256" key="32">
    <source>
        <dbReference type="ARBA" id="ARBA00022723"/>
    </source>
</evidence>
<dbReference type="GO" id="GO:0019219">
    <property type="term" value="P:regulation of nucleobase-containing compound metabolic process"/>
    <property type="evidence" value="ECO:0007669"/>
    <property type="project" value="UniProtKB-ARBA"/>
</dbReference>
<dbReference type="PANTHER" id="PTHR11139:SF9">
    <property type="entry name" value="SERINE_THREONINE-PROTEIN KINASE MTOR"/>
    <property type="match status" value="1"/>
</dbReference>
<keyword evidence="29 81" id="KW-0808">Transferase</keyword>
<keyword evidence="49" id="KW-0492">Microsome</keyword>
<evidence type="ECO:0000256" key="55">
    <source>
        <dbReference type="ARBA" id="ARBA00023128"/>
    </source>
</evidence>
<dbReference type="InterPro" id="IPR011009">
    <property type="entry name" value="Kinase-like_dom_sf"/>
</dbReference>
<comment type="catalytic activity">
    <reaction evidence="64">
        <text>L-seryl-[protein] + ATP = O-phospho-L-seryl-[protein] + ADP + H(+)</text>
        <dbReference type="Rhea" id="RHEA:17989"/>
        <dbReference type="Rhea" id="RHEA-COMP:9863"/>
        <dbReference type="Rhea" id="RHEA-COMP:11604"/>
        <dbReference type="ChEBI" id="CHEBI:15378"/>
        <dbReference type="ChEBI" id="CHEBI:29999"/>
        <dbReference type="ChEBI" id="CHEBI:30616"/>
        <dbReference type="ChEBI" id="CHEBI:83421"/>
        <dbReference type="ChEBI" id="CHEBI:456216"/>
        <dbReference type="EC" id="2.7.11.1"/>
    </reaction>
</comment>
<dbReference type="Gene3D" id="1.10.1070.11">
    <property type="entry name" value="Phosphatidylinositol 3-/4-kinase, catalytic domain"/>
    <property type="match status" value="1"/>
</dbReference>
<evidence type="ECO:0000256" key="7">
    <source>
        <dbReference type="ARBA" id="ARBA00004322"/>
    </source>
</evidence>
<evidence type="ECO:0000256" key="20">
    <source>
        <dbReference type="ARBA" id="ARBA00012483"/>
    </source>
</evidence>
<dbReference type="SUPFAM" id="SSF53098">
    <property type="entry name" value="Ribonuclease H-like"/>
    <property type="match status" value="1"/>
</dbReference>
<dbReference type="FunFam" id="3.30.1010.10:FF:000004">
    <property type="entry name" value="Serine/threonine-protein kinase TOR"/>
    <property type="match status" value="1"/>
</dbReference>
<dbReference type="Pfam" id="PF00569">
    <property type="entry name" value="ZZ"/>
    <property type="match status" value="1"/>
</dbReference>
<evidence type="ECO:0000256" key="19">
    <source>
        <dbReference type="ARBA" id="ARBA00011903"/>
    </source>
</evidence>
<keyword evidence="59" id="KW-0458">Lysosome</keyword>
<keyword evidence="43" id="KW-0862">Zinc</keyword>
<dbReference type="InterPro" id="IPR036738">
    <property type="entry name" value="FRB_sf"/>
</dbReference>
<dbReference type="InterPro" id="IPR018142">
    <property type="entry name" value="Somatostatin/Cortistatin_C"/>
</dbReference>
<dbReference type="Pfam" id="PF03002">
    <property type="entry name" value="Somatostatin"/>
    <property type="match status" value="1"/>
</dbReference>
<evidence type="ECO:0000256" key="27">
    <source>
        <dbReference type="ARBA" id="ARBA00022552"/>
    </source>
</evidence>
<dbReference type="CDD" id="cd16726">
    <property type="entry name" value="RING-HC_MIB2_rpt1"/>
    <property type="match status" value="1"/>
</dbReference>
<dbReference type="InterPro" id="IPR014009">
    <property type="entry name" value="PIK_FAT"/>
</dbReference>
<dbReference type="GO" id="GO:0005741">
    <property type="term" value="C:mitochondrial outer membrane"/>
    <property type="evidence" value="ECO:0007669"/>
    <property type="project" value="UniProtKB-SubCell"/>
</dbReference>
<dbReference type="GO" id="GO:0008408">
    <property type="term" value="F:3'-5' exonuclease activity"/>
    <property type="evidence" value="ECO:0007669"/>
    <property type="project" value="InterPro"/>
</dbReference>
<comment type="subcellular location">
    <subcellularLocation>
        <location evidence="4">Cell membrane</location>
        <topology evidence="4">Peripheral membrane protein</topology>
    </subcellularLocation>
    <subcellularLocation>
        <location evidence="6">Cytoplasmic vesicle</location>
        <location evidence="6">Phagosome</location>
    </subcellularLocation>
    <subcellularLocation>
        <location evidence="8">Endoplasmic reticulum membrane</location>
        <topology evidence="8">Peripheral membrane protein</topology>
        <orientation evidence="8">Cytoplasmic side</orientation>
    </subcellularLocation>
    <subcellularLocation>
        <location evidence="5">Golgi apparatus membrane</location>
        <topology evidence="5">Peripheral membrane protein</topology>
        <orientation evidence="5">Cytoplasmic side</orientation>
    </subcellularLocation>
    <subcellularLocation>
        <location evidence="13">Lysosome membrane</location>
        <topology evidence="13">Peripheral membrane protein</topology>
        <orientation evidence="13">Cytoplasmic side</orientation>
    </subcellularLocation>
    <subcellularLocation>
        <location evidence="9">Microsome membrane</location>
    </subcellularLocation>
    <subcellularLocation>
        <location evidence="10">Mitochondrion outer membrane</location>
        <topology evidence="10">Peripheral membrane protein</topology>
        <orientation evidence="10">Cytoplasmic side</orientation>
    </subcellularLocation>
    <subcellularLocation>
        <location evidence="7">Nucleus</location>
        <location evidence="7">PML body</location>
    </subcellularLocation>
    <subcellularLocation>
        <location evidence="11">Nucleus</location>
        <location evidence="11">Nucleolus</location>
    </subcellularLocation>
    <subcellularLocation>
        <location evidence="14">Nucleus</location>
        <location evidence="14">Nucleoplasm</location>
    </subcellularLocation>
    <subcellularLocation>
        <location evidence="12">Secreted</location>
    </subcellularLocation>
</comment>
<feature type="region of interest" description="Disordered" evidence="82">
    <location>
        <begin position="1045"/>
        <end position="1093"/>
    </location>
</feature>
<dbReference type="FunFam" id="2.30.30.40:FF:000078">
    <property type="entry name" value="Putative e3 ubiquitin-protein ligase mib2"/>
    <property type="match status" value="1"/>
</dbReference>
<dbReference type="PROSITE" id="PS50088">
    <property type="entry name" value="ANK_REPEAT"/>
    <property type="match status" value="5"/>
</dbReference>
<evidence type="ECO:0000256" key="44">
    <source>
        <dbReference type="ARBA" id="ARBA00022835"/>
    </source>
</evidence>
<dbReference type="PROSITE" id="PS51006">
    <property type="entry name" value="PABS_2"/>
    <property type="match status" value="1"/>
</dbReference>
<evidence type="ECO:0000256" key="6">
    <source>
        <dbReference type="ARBA" id="ARBA00004262"/>
    </source>
</evidence>
<evidence type="ECO:0000256" key="49">
    <source>
        <dbReference type="ARBA" id="ARBA00022848"/>
    </source>
</evidence>
<keyword evidence="35" id="KW-0227">DNA damage</keyword>
<dbReference type="InterPro" id="IPR003152">
    <property type="entry name" value="FATC_dom"/>
</dbReference>
<dbReference type="GO" id="GO:0003723">
    <property type="term" value="F:RNA binding"/>
    <property type="evidence" value="ECO:0007669"/>
    <property type="project" value="UniProtKB-KW"/>
</dbReference>
<keyword evidence="31" id="KW-0540">Nuclease</keyword>
<dbReference type="CDD" id="cd02339">
    <property type="entry name" value="ZZ_Mind_bomb"/>
    <property type="match status" value="1"/>
</dbReference>
<dbReference type="Pfam" id="PF02260">
    <property type="entry name" value="FATC"/>
    <property type="match status" value="1"/>
</dbReference>
<dbReference type="GO" id="GO:0000139">
    <property type="term" value="C:Golgi membrane"/>
    <property type="evidence" value="ECO:0007669"/>
    <property type="project" value="UniProtKB-SubCell"/>
</dbReference>
<evidence type="ECO:0000256" key="78">
    <source>
        <dbReference type="ARBA" id="ARBA00083003"/>
    </source>
</evidence>
<evidence type="ECO:0000256" key="42">
    <source>
        <dbReference type="ARBA" id="ARBA00022824"/>
    </source>
</evidence>
<dbReference type="Gene3D" id="1.25.40.20">
    <property type="entry name" value="Ankyrin repeat-containing domain"/>
    <property type="match status" value="2"/>
</dbReference>
<dbReference type="FunFam" id="1.25.10.10:FF:000060">
    <property type="entry name" value="Serine/threonine-protein kinase mTOR"/>
    <property type="match status" value="1"/>
</dbReference>
<evidence type="ECO:0000256" key="14">
    <source>
        <dbReference type="ARBA" id="ARBA00004642"/>
    </source>
</evidence>
<keyword evidence="52" id="KW-0007">Acetylation</keyword>
<evidence type="ECO:0000256" key="56">
    <source>
        <dbReference type="ARBA" id="ARBA00023136"/>
    </source>
</evidence>
<dbReference type="InterPro" id="IPR000433">
    <property type="entry name" value="Znf_ZZ"/>
</dbReference>
<keyword evidence="26" id="KW-0723">Serine/threonine-protein kinase</keyword>
<dbReference type="Gene3D" id="3.30.1010.10">
    <property type="entry name" value="Phosphatidylinositol 3-kinase Catalytic Subunit, Chain A, domain 4"/>
    <property type="match status" value="1"/>
</dbReference>
<dbReference type="GO" id="GO:0044877">
    <property type="term" value="F:protein-containing complex binding"/>
    <property type="evidence" value="ECO:0007669"/>
    <property type="project" value="InterPro"/>
</dbReference>
<dbReference type="GO" id="GO:0005886">
    <property type="term" value="C:plasma membrane"/>
    <property type="evidence" value="ECO:0007669"/>
    <property type="project" value="UniProtKB-SubCell"/>
</dbReference>
<feature type="domain" description="HRDC" evidence="86">
    <location>
        <begin position="4016"/>
        <end position="4096"/>
    </location>
</feature>
<dbReference type="GO" id="GO:0045335">
    <property type="term" value="C:phagocytic vesicle"/>
    <property type="evidence" value="ECO:0007669"/>
    <property type="project" value="UniProtKB-SubCell"/>
</dbReference>
<dbReference type="GO" id="GO:0000176">
    <property type="term" value="C:nuclear exosome (RNase complex)"/>
    <property type="evidence" value="ECO:0007669"/>
    <property type="project" value="InterPro"/>
</dbReference>
<comment type="subunit">
    <text evidence="67">Component of the RNA exosome complex. The catalytically inactive RNA exosome core complex (Exo-9) associates with the catalytic subunit EXOSC10/RRP6 (via its N-terminus). Exo-9 may associate with DIS3 to form the nucleolar exosome complex, or DIS3L to form the cytoplasmic exosome complex. The RNA exosome complex interacts with cofactors C1D/RRP47, MPHOSPH6/MPP6 and MTREX/MTR4. Interacts with MTREX; the interaction with MTREX mediates the association of MTREX with nuclear RNA exosomes. Part of the small subunit (SSU) processome, composed of more than 70 proteins and the RNA chaperone small nucleolar RNA (snoRNA) U3. Interacts with ALYREF/THOC4. Interacts with DHX36; this interaction occurs in a RNase-insensitive manner. Interacts with NRDE2. Interacts (via C-terminus) with USP36 (via C-terminus); the interaction is facilitated by the association with RNA and promotes sumoylation of EXOSC10.</text>
</comment>
<evidence type="ECO:0000256" key="8">
    <source>
        <dbReference type="ARBA" id="ARBA00004397"/>
    </source>
</evidence>
<dbReference type="Gene3D" id="3.30.420.10">
    <property type="entry name" value="Ribonuclease H-like superfamily/Ribonuclease H"/>
    <property type="match status" value="1"/>
</dbReference>
<keyword evidence="24" id="KW-1017">Isopeptide bond</keyword>
<dbReference type="CDD" id="cd05169">
    <property type="entry name" value="PIKKc_TOR"/>
    <property type="match status" value="1"/>
</dbReference>
<dbReference type="InterPro" id="IPR013083">
    <property type="entry name" value="Znf_RING/FYVE/PHD"/>
</dbReference>
<feature type="region of interest" description="Disordered" evidence="82">
    <location>
        <begin position="2870"/>
        <end position="2912"/>
    </location>
</feature>
<keyword evidence="44" id="KW-0271">Exosome</keyword>
<dbReference type="SUPFAM" id="SSF48403">
    <property type="entry name" value="Ankyrin repeat"/>
    <property type="match status" value="1"/>
</dbReference>
<dbReference type="InterPro" id="IPR002562">
    <property type="entry name" value="3'-5'_exonuclease_dom"/>
</dbReference>
<dbReference type="EC" id="2.3.2.27" evidence="20"/>
<dbReference type="GO" id="GO:0010468">
    <property type="term" value="P:regulation of gene expression"/>
    <property type="evidence" value="ECO:0007669"/>
    <property type="project" value="UniProtKB-ARBA"/>
</dbReference>
<evidence type="ECO:0000256" key="81">
    <source>
        <dbReference type="PROSITE-ProRule" id="PRU00354"/>
    </source>
</evidence>
<feature type="repeat" description="ANK" evidence="79">
    <location>
        <begin position="699"/>
        <end position="723"/>
    </location>
</feature>
<keyword evidence="22" id="KW-1003">Cell membrane</keyword>
<proteinExistence type="inferred from homology"/>
<dbReference type="GO" id="GO:0007219">
    <property type="term" value="P:Notch signaling pathway"/>
    <property type="evidence" value="ECO:0007669"/>
    <property type="project" value="UniProtKB-KW"/>
</dbReference>
<dbReference type="Pfam" id="PF18346">
    <property type="entry name" value="SH3_15"/>
    <property type="match status" value="2"/>
</dbReference>
<comment type="catalytic activity">
    <reaction evidence="65">
        <text>L-tyrosyl-[protein] + ATP = O-phospho-L-tyrosyl-[protein] + ADP + H(+)</text>
        <dbReference type="Rhea" id="RHEA:10596"/>
        <dbReference type="Rhea" id="RHEA-COMP:10136"/>
        <dbReference type="Rhea" id="RHEA-COMP:20101"/>
        <dbReference type="ChEBI" id="CHEBI:15378"/>
        <dbReference type="ChEBI" id="CHEBI:30616"/>
        <dbReference type="ChEBI" id="CHEBI:46858"/>
        <dbReference type="ChEBI" id="CHEBI:61978"/>
        <dbReference type="ChEBI" id="CHEBI:456216"/>
        <dbReference type="EC" id="2.7.10.2"/>
    </reaction>
    <physiologicalReaction direction="left-to-right" evidence="65">
        <dbReference type="Rhea" id="RHEA:10597"/>
    </physiologicalReaction>
</comment>
<evidence type="ECO:0000256" key="40">
    <source>
        <dbReference type="ARBA" id="ARBA00022801"/>
    </source>
</evidence>
<keyword evidence="56" id="KW-0472">Membrane</keyword>
<dbReference type="GO" id="GO:0006281">
    <property type="term" value="P:DNA repair"/>
    <property type="evidence" value="ECO:0007669"/>
    <property type="project" value="UniProtKB-KW"/>
</dbReference>
<dbReference type="InterPro" id="IPR010997">
    <property type="entry name" value="HRDC-like_sf"/>
</dbReference>
<dbReference type="InterPro" id="IPR057564">
    <property type="entry name" value="HEAT_ATR"/>
</dbReference>
<feature type="region of interest" description="Disordered" evidence="82">
    <location>
        <begin position="4241"/>
        <end position="4275"/>
    </location>
</feature>
<dbReference type="HAMAP" id="MF_00198">
    <property type="entry name" value="Spermidine_synth"/>
    <property type="match status" value="1"/>
</dbReference>
<evidence type="ECO:0000259" key="87">
    <source>
        <dbReference type="PROSITE" id="PS51006"/>
    </source>
</evidence>
<feature type="compositionally biased region" description="Basic and acidic residues" evidence="82">
    <location>
        <begin position="4296"/>
        <end position="4307"/>
    </location>
</feature>
<dbReference type="Gene3D" id="1.25.10.10">
    <property type="entry name" value="Leucine-rich Repeat Variant"/>
    <property type="match status" value="4"/>
</dbReference>
<dbReference type="InterPro" id="IPR044876">
    <property type="entry name" value="HRDC_dom_sf"/>
</dbReference>
<evidence type="ECO:0000256" key="80">
    <source>
        <dbReference type="PROSITE-ProRule" id="PRU00228"/>
    </source>
</evidence>
<dbReference type="Pfam" id="PF11865">
    <property type="entry name" value="mTOR_dom"/>
    <property type="match status" value="1"/>
</dbReference>
<dbReference type="Pfam" id="PF01564">
    <property type="entry name" value="Spermine_synth"/>
    <property type="match status" value="1"/>
</dbReference>
<evidence type="ECO:0000256" key="73">
    <source>
        <dbReference type="ARBA" id="ARBA00078277"/>
    </source>
</evidence>
<dbReference type="InterPro" id="IPR001045">
    <property type="entry name" value="Spermi_synthase"/>
</dbReference>
<dbReference type="InterPro" id="IPR010606">
    <property type="entry name" value="Mib_Herc2"/>
</dbReference>
<evidence type="ECO:0000256" key="23">
    <source>
        <dbReference type="ARBA" id="ARBA00022490"/>
    </source>
</evidence>
<evidence type="ECO:0000256" key="63">
    <source>
        <dbReference type="ARBA" id="ARBA00047899"/>
    </source>
</evidence>
<dbReference type="SUPFAM" id="SSF57850">
    <property type="entry name" value="RING/U-box"/>
    <property type="match status" value="2"/>
</dbReference>
<dbReference type="InterPro" id="IPR036397">
    <property type="entry name" value="RNaseH_sf"/>
</dbReference>
<dbReference type="InterPro" id="IPR002110">
    <property type="entry name" value="Ankyrin_rpt"/>
</dbReference>
<dbReference type="PROSITE" id="PS51416">
    <property type="entry name" value="MIB_HERC2"/>
    <property type="match status" value="2"/>
</dbReference>
<dbReference type="SUPFAM" id="SSF47819">
    <property type="entry name" value="HRDC-like"/>
    <property type="match status" value="1"/>
</dbReference>
<dbReference type="PROSITE" id="PS50135">
    <property type="entry name" value="ZF_ZZ_2"/>
    <property type="match status" value="1"/>
</dbReference>
<feature type="compositionally biased region" description="Low complexity" evidence="82">
    <location>
        <begin position="2881"/>
        <end position="2894"/>
    </location>
</feature>
<comment type="pathway">
    <text evidence="15">Protein modification; protein ubiquitination.</text>
</comment>
<dbReference type="SUPFAM" id="SSF47212">
    <property type="entry name" value="FKBP12-rapamycin-binding domain of FKBP-rapamycin-associated protein (FRAP)"/>
    <property type="match status" value="1"/>
</dbReference>
<feature type="domain" description="ZZ-type" evidence="84">
    <location>
        <begin position="152"/>
        <end position="204"/>
    </location>
</feature>
<comment type="catalytic activity">
    <reaction evidence="1">
        <text>S-ubiquitinyl-[E2 ubiquitin-conjugating enzyme]-L-cysteine + [acceptor protein]-L-lysine = [E2 ubiquitin-conjugating enzyme]-L-cysteine + N(6)-ubiquitinyl-[acceptor protein]-L-lysine.</text>
        <dbReference type="EC" id="2.3.2.27"/>
    </reaction>
</comment>
<evidence type="ECO:0000256" key="11">
    <source>
        <dbReference type="ARBA" id="ARBA00004604"/>
    </source>
</evidence>
<dbReference type="FunFam" id="3.30.60.90:FF:000004">
    <property type="entry name" value="Putative E3 ubiquitin-protein ligase MIB2"/>
    <property type="match status" value="1"/>
</dbReference>
<dbReference type="GO" id="GO:0038202">
    <property type="term" value="P:TORC1 signaling"/>
    <property type="evidence" value="ECO:0007669"/>
    <property type="project" value="TreeGrafter"/>
</dbReference>
<dbReference type="GO" id="GO:0009891">
    <property type="term" value="P:positive regulation of biosynthetic process"/>
    <property type="evidence" value="ECO:0007669"/>
    <property type="project" value="UniProtKB-ARBA"/>
</dbReference>
<dbReference type="InterPro" id="IPR026683">
    <property type="entry name" value="TOR_cat"/>
</dbReference>
<comment type="similarity">
    <text evidence="18">Belongs to the PI3/PI4-kinase family.</text>
</comment>
<keyword evidence="40" id="KW-0378">Hydrolase</keyword>
<dbReference type="OrthoDB" id="2250022at2759"/>
<dbReference type="Gene3D" id="3.40.50.150">
    <property type="entry name" value="Vaccinia Virus protein VP39"/>
    <property type="match status" value="1"/>
</dbReference>
<evidence type="ECO:0000259" key="83">
    <source>
        <dbReference type="PROSITE" id="PS50089"/>
    </source>
</evidence>
<evidence type="ECO:0000256" key="62">
    <source>
        <dbReference type="ARBA" id="ARBA00043957"/>
    </source>
</evidence>
<comment type="function">
    <text evidence="66">E3 ubiquitin-protein ligase that mediates ubiquitination of Delta receptors, which act as ligands of Notch proteins. Positively regulates the Delta-mediated Notch signaling by ubiquitinating the intracellular domain of Delta, leading to endocytosis of Delta receptors.</text>
</comment>
<evidence type="ECO:0000256" key="9">
    <source>
        <dbReference type="ARBA" id="ARBA00004524"/>
    </source>
</evidence>
<evidence type="ECO:0000256" key="39">
    <source>
        <dbReference type="ARBA" id="ARBA00022787"/>
    </source>
</evidence>
<dbReference type="GO" id="GO:0005829">
    <property type="term" value="C:cytosol"/>
    <property type="evidence" value="ECO:0007669"/>
    <property type="project" value="UniProtKB-ARBA"/>
</dbReference>
<dbReference type="InterPro" id="IPR030373">
    <property type="entry name" value="PABS_CS"/>
</dbReference>
<dbReference type="PANTHER" id="PTHR11139">
    <property type="entry name" value="ATAXIA TELANGIECTASIA MUTATED ATM -RELATED"/>
    <property type="match status" value="1"/>
</dbReference>
<feature type="compositionally biased region" description="Low complexity" evidence="82">
    <location>
        <begin position="4673"/>
        <end position="4686"/>
    </location>
</feature>
<keyword evidence="48" id="KW-0832">Ubl conjugation</keyword>
<evidence type="ECO:0000256" key="31">
    <source>
        <dbReference type="ARBA" id="ARBA00022722"/>
    </source>
</evidence>
<dbReference type="Gene3D" id="3.30.60.90">
    <property type="match status" value="1"/>
</dbReference>
<keyword evidence="55" id="KW-0496">Mitochondrion</keyword>
<dbReference type="GO" id="GO:0005524">
    <property type="term" value="F:ATP binding"/>
    <property type="evidence" value="ECO:0007669"/>
    <property type="project" value="UniProtKB-KW"/>
</dbReference>
<comment type="similarity">
    <text evidence="16">Belongs to the spermidine/spermine synthase family.</text>
</comment>
<evidence type="ECO:0000256" key="41">
    <source>
        <dbReference type="ARBA" id="ARBA00022803"/>
    </source>
</evidence>
<keyword evidence="54 79" id="KW-0040">ANK repeat</keyword>
<feature type="repeat" description="ANK" evidence="79">
    <location>
        <begin position="532"/>
        <end position="564"/>
    </location>
</feature>
<feature type="region of interest" description="Disordered" evidence="82">
    <location>
        <begin position="4288"/>
        <end position="4334"/>
    </location>
</feature>
<evidence type="ECO:0000256" key="61">
    <source>
        <dbReference type="ARBA" id="ARBA00023329"/>
    </source>
</evidence>
<dbReference type="PROSITE" id="PS50089">
    <property type="entry name" value="ZF_RING_2"/>
    <property type="match status" value="1"/>
</dbReference>
<evidence type="ECO:0000256" key="79">
    <source>
        <dbReference type="PROSITE-ProRule" id="PRU00023"/>
    </source>
</evidence>
<evidence type="ECO:0000256" key="72">
    <source>
        <dbReference type="ARBA" id="ARBA00077683"/>
    </source>
</evidence>
<dbReference type="GO" id="GO:0051896">
    <property type="term" value="P:regulation of phosphatidylinositol 3-kinase/protein kinase B signal transduction"/>
    <property type="evidence" value="ECO:0007669"/>
    <property type="project" value="UniProtKB-ARBA"/>
</dbReference>
<feature type="region of interest" description="Disordered" evidence="82">
    <location>
        <begin position="4659"/>
        <end position="4686"/>
    </location>
</feature>
<dbReference type="GO" id="GO:0016242">
    <property type="term" value="P:negative regulation of macroautophagy"/>
    <property type="evidence" value="ECO:0007669"/>
    <property type="project" value="TreeGrafter"/>
</dbReference>
<evidence type="ECO:0000256" key="13">
    <source>
        <dbReference type="ARBA" id="ARBA00004630"/>
    </source>
</evidence>
<dbReference type="FunFam" id="1.10.1070.11:FF:000074">
    <property type="entry name" value="DJ576K7.1 (FK506 binding protein 12-rapamycin associated protein 1)"/>
    <property type="match status" value="1"/>
</dbReference>
<dbReference type="InterPro" id="IPR009076">
    <property type="entry name" value="FRB_dom"/>
</dbReference>
<dbReference type="InterPro" id="IPR036770">
    <property type="entry name" value="Ankyrin_rpt-contain_sf"/>
</dbReference>
<dbReference type="GO" id="GO:0006364">
    <property type="term" value="P:rRNA processing"/>
    <property type="evidence" value="ECO:0007669"/>
    <property type="project" value="UniProtKB-KW"/>
</dbReference>
<dbReference type="InterPro" id="IPR002121">
    <property type="entry name" value="HRDC_dom"/>
</dbReference>
<dbReference type="InterPro" id="IPR042056">
    <property type="entry name" value="MIB1/2_ZZ"/>
</dbReference>
<dbReference type="InterPro" id="IPR001841">
    <property type="entry name" value="Znf_RING"/>
</dbReference>
<dbReference type="InterPro" id="IPR037252">
    <property type="entry name" value="Mib_Herc2_sf"/>
</dbReference>
<dbReference type="EMBL" id="JAINUF010000003">
    <property type="protein sequence ID" value="KAJ8371093.1"/>
    <property type="molecule type" value="Genomic_DNA"/>
</dbReference>
<evidence type="ECO:0000256" key="24">
    <source>
        <dbReference type="ARBA" id="ARBA00022499"/>
    </source>
</evidence>
<keyword evidence="46" id="KW-0067">ATP-binding</keyword>
<dbReference type="PROSITE" id="PS50297">
    <property type="entry name" value="ANK_REP_REGION"/>
    <property type="match status" value="5"/>
</dbReference>
<evidence type="ECO:0000259" key="88">
    <source>
        <dbReference type="PROSITE" id="PS51189"/>
    </source>
</evidence>
<dbReference type="GO" id="GO:0019216">
    <property type="term" value="P:regulation of lipid metabolic process"/>
    <property type="evidence" value="ECO:0007669"/>
    <property type="project" value="UniProtKB-ARBA"/>
</dbReference>
<dbReference type="GO" id="GO:0061630">
    <property type="term" value="F:ubiquitin protein ligase activity"/>
    <property type="evidence" value="ECO:0007669"/>
    <property type="project" value="UniProtKB-EC"/>
</dbReference>
<dbReference type="Gene3D" id="1.20.120.150">
    <property type="entry name" value="FKBP12-rapamycin binding domain"/>
    <property type="match status" value="1"/>
</dbReference>
<dbReference type="InterPro" id="IPR050517">
    <property type="entry name" value="DDR_Repair_Kinase"/>
</dbReference>
<feature type="repeat" description="ANK" evidence="79">
    <location>
        <begin position="733"/>
        <end position="765"/>
    </location>
</feature>
<dbReference type="Gene3D" id="1.10.150.80">
    <property type="entry name" value="HRDC domain"/>
    <property type="match status" value="1"/>
</dbReference>
<dbReference type="FunFam" id="3.30.40.10:FF:000094">
    <property type="entry name" value="E3 ubiquitin-protein ligase MIB2 isoform X1"/>
    <property type="match status" value="1"/>
</dbReference>
<dbReference type="Pfam" id="PF13920">
    <property type="entry name" value="zf-C3HC4_3"/>
    <property type="match status" value="2"/>
</dbReference>
<evidence type="ECO:0000256" key="12">
    <source>
        <dbReference type="ARBA" id="ARBA00004613"/>
    </source>
</evidence>
<feature type="domain" description="FAT" evidence="88">
    <location>
        <begin position="2443"/>
        <end position="3026"/>
    </location>
</feature>
<evidence type="ECO:0000256" key="37">
    <source>
        <dbReference type="ARBA" id="ARBA00022777"/>
    </source>
</evidence>
<evidence type="ECO:0000256" key="45">
    <source>
        <dbReference type="ARBA" id="ARBA00022839"/>
    </source>
</evidence>
<evidence type="ECO:0000259" key="89">
    <source>
        <dbReference type="PROSITE" id="PS51190"/>
    </source>
</evidence>
<comment type="catalytic activity">
    <reaction evidence="63">
        <text>L-threonyl-[protein] + ATP = O-phospho-L-threonyl-[protein] + ADP + H(+)</text>
        <dbReference type="Rhea" id="RHEA:46608"/>
        <dbReference type="Rhea" id="RHEA-COMP:11060"/>
        <dbReference type="Rhea" id="RHEA-COMP:11605"/>
        <dbReference type="ChEBI" id="CHEBI:15378"/>
        <dbReference type="ChEBI" id="CHEBI:30013"/>
        <dbReference type="ChEBI" id="CHEBI:30616"/>
        <dbReference type="ChEBI" id="CHEBI:61977"/>
        <dbReference type="ChEBI" id="CHEBI:456216"/>
        <dbReference type="EC" id="2.7.11.1"/>
    </reaction>
</comment>
<keyword evidence="32" id="KW-0479">Metal-binding</keyword>
<dbReference type="FunFam" id="1.20.120.150:FF:000001">
    <property type="entry name" value="Serine/threonine-protein kinase TOR"/>
    <property type="match status" value="1"/>
</dbReference>
<keyword evidence="57" id="KW-1015">Disulfide bond</keyword>
<evidence type="ECO:0000256" key="30">
    <source>
        <dbReference type="ARBA" id="ARBA00022702"/>
    </source>
</evidence>
<dbReference type="CDD" id="cd02440">
    <property type="entry name" value="AdoMet_MTases"/>
    <property type="match status" value="1"/>
</dbReference>
<keyword evidence="61" id="KW-0968">Cytoplasmic vesicle</keyword>
<dbReference type="Pfam" id="PF23593">
    <property type="entry name" value="HEAT_ATR"/>
    <property type="match status" value="1"/>
</dbReference>
<dbReference type="Gene3D" id="1.25.40.10">
    <property type="entry name" value="Tetratricopeptide repeat domain"/>
    <property type="match status" value="1"/>
</dbReference>
<evidence type="ECO:0000256" key="33">
    <source>
        <dbReference type="ARBA" id="ARBA00022737"/>
    </source>
</evidence>
<dbReference type="SMART" id="SM00146">
    <property type="entry name" value="PI3Kc"/>
    <property type="match status" value="1"/>
</dbReference>
<dbReference type="FunFam" id="1.25.10.10:FF:000140">
    <property type="entry name" value="Serine/threonine-protein kinase mTOR"/>
    <property type="match status" value="1"/>
</dbReference>
<keyword evidence="47" id="KW-0460">Magnesium</keyword>
<feature type="domain" description="FATC" evidence="89">
    <location>
        <begin position="3570"/>
        <end position="3602"/>
    </location>
</feature>
<dbReference type="GO" id="GO:0051240">
    <property type="term" value="P:positive regulation of multicellular organismal process"/>
    <property type="evidence" value="ECO:0007669"/>
    <property type="project" value="UniProtKB-ARBA"/>
</dbReference>
<dbReference type="FunFam" id="1.10.1070.11:FF:000058">
    <property type="entry name" value="MTOR isoform 6"/>
    <property type="match status" value="1"/>
</dbReference>
<dbReference type="FunFam" id="3.40.50.150:FF:000013">
    <property type="entry name" value="Spermidine synthase"/>
    <property type="match status" value="1"/>
</dbReference>
<dbReference type="GO" id="GO:0016567">
    <property type="term" value="P:protein ubiquitination"/>
    <property type="evidence" value="ECO:0007669"/>
    <property type="project" value="InterPro"/>
</dbReference>
<feature type="compositionally biased region" description="Basic and acidic residues" evidence="82">
    <location>
        <begin position="4241"/>
        <end position="4269"/>
    </location>
</feature>
<feature type="repeat" description="ANK" evidence="79">
    <location>
        <begin position="598"/>
        <end position="630"/>
    </location>
</feature>
<dbReference type="InterPro" id="IPR003151">
    <property type="entry name" value="PIK-rel_kinase_FAT"/>
</dbReference>
<dbReference type="InterPro" id="IPR049559">
    <property type="entry name" value="Rrp6p-like_exo"/>
</dbReference>
<dbReference type="PROSITE" id="PS00915">
    <property type="entry name" value="PI3_4_KINASE_1"/>
    <property type="match status" value="1"/>
</dbReference>
<comment type="caution">
    <text evidence="91">The sequence shown here is derived from an EMBL/GenBank/DDBJ whole genome shotgun (WGS) entry which is preliminary data.</text>
</comment>
<protein>
    <recommendedName>
        <fullName evidence="69">E3 ubiquitin-protein ligase MIB2</fullName>
        <ecNumber evidence="20">2.3.2.27</ecNumber>
        <ecNumber evidence="19">2.7.10.2</ecNumber>
        <ecNumber evidence="21">2.7.11.1</ecNumber>
    </recommendedName>
    <alternativeName>
        <fullName evidence="68">Exosome complex component 10</fullName>
    </alternativeName>
    <alternativeName>
        <fullName evidence="77">FK506-binding protein 12-rapamycin complex-associated protein 1</fullName>
    </alternativeName>
    <alternativeName>
        <fullName evidence="78">FKBP12-rapamycin complex-associated protein</fullName>
    </alternativeName>
    <alternativeName>
        <fullName evidence="73">Mammalian target of rapamycin</fullName>
    </alternativeName>
    <alternativeName>
        <fullName evidence="72">Mechanistic target of rapamycin</fullName>
    </alternativeName>
    <alternativeName>
        <fullName evidence="75">Mind bomb homolog 2</fullName>
    </alternativeName>
    <alternativeName>
        <fullName evidence="76">RING-type E3 ubiquitin transferase MIB2</fullName>
    </alternativeName>
    <alternativeName>
        <fullName evidence="71">Rapamycin target protein 1</fullName>
    </alternativeName>
    <alternativeName>
        <fullName evidence="70">Serine/threonine-protein kinase mTOR</fullName>
    </alternativeName>
    <alternativeName>
        <fullName evidence="74">Tyrosine-protein kinase mTOR</fullName>
    </alternativeName>
</protein>
<evidence type="ECO:0000256" key="71">
    <source>
        <dbReference type="ARBA" id="ARBA00076323"/>
    </source>
</evidence>
<evidence type="ECO:0000259" key="86">
    <source>
        <dbReference type="PROSITE" id="PS50967"/>
    </source>
</evidence>
<evidence type="ECO:0000256" key="48">
    <source>
        <dbReference type="ARBA" id="ARBA00022843"/>
    </source>
</evidence>
<dbReference type="EC" id="2.7.10.2" evidence="19"/>
<evidence type="ECO:0000256" key="76">
    <source>
        <dbReference type="ARBA" id="ARBA00080621"/>
    </source>
</evidence>
<organism evidence="91 92">
    <name type="scientific">Synaphobranchus kaupii</name>
    <name type="common">Kaup's arrowtooth eel</name>
    <dbReference type="NCBI Taxonomy" id="118154"/>
    <lineage>
        <taxon>Eukaryota</taxon>
        <taxon>Metazoa</taxon>
        <taxon>Chordata</taxon>
        <taxon>Craniata</taxon>
        <taxon>Vertebrata</taxon>
        <taxon>Euteleostomi</taxon>
        <taxon>Actinopterygii</taxon>
        <taxon>Neopterygii</taxon>
        <taxon>Teleostei</taxon>
        <taxon>Anguilliformes</taxon>
        <taxon>Synaphobranchidae</taxon>
        <taxon>Synaphobranchus</taxon>
    </lineage>
</organism>
<dbReference type="FunFam" id="1.10.150.80:FF:000001">
    <property type="entry name" value="Putative exosome component 10"/>
    <property type="match status" value="1"/>
</dbReference>
<evidence type="ECO:0000313" key="92">
    <source>
        <dbReference type="Proteomes" id="UP001152622"/>
    </source>
</evidence>
<keyword evidence="41" id="KW-0802">TPR repeat</keyword>
<evidence type="ECO:0000256" key="36">
    <source>
        <dbReference type="ARBA" id="ARBA00022771"/>
    </source>
</evidence>
<keyword evidence="25" id="KW-0964">Secreted</keyword>
<keyword evidence="34" id="KW-0547">Nucleotide-binding</keyword>
<dbReference type="FunFam" id="3.30.40.10:FF:000261">
    <property type="entry name" value="Mindbomb E3 ubiquitin protein ligase 2"/>
    <property type="match status" value="1"/>
</dbReference>
<feature type="domain" description="MIB/HERC2" evidence="90">
    <location>
        <begin position="67"/>
        <end position="146"/>
    </location>
</feature>
<dbReference type="GO" id="GO:0016605">
    <property type="term" value="C:PML body"/>
    <property type="evidence" value="ECO:0007669"/>
    <property type="project" value="UniProtKB-SubCell"/>
</dbReference>
<evidence type="ECO:0000256" key="60">
    <source>
        <dbReference type="ARBA" id="ARBA00023242"/>
    </source>
</evidence>
<keyword evidence="28" id="KW-0597">Phosphoprotein</keyword>
<dbReference type="Pfam" id="PF00570">
    <property type="entry name" value="HRDC"/>
    <property type="match status" value="1"/>
</dbReference>
<evidence type="ECO:0000256" key="70">
    <source>
        <dbReference type="ARBA" id="ARBA00073254"/>
    </source>
</evidence>
<evidence type="ECO:0000256" key="18">
    <source>
        <dbReference type="ARBA" id="ARBA00011031"/>
    </source>
</evidence>
<dbReference type="FunFam" id="2.30.30.40:FF:000044">
    <property type="entry name" value="E3 ubiquitin-protein ligase MIB2, putative"/>
    <property type="match status" value="1"/>
</dbReference>
<dbReference type="Pfam" id="PF12796">
    <property type="entry name" value="Ank_2"/>
    <property type="match status" value="3"/>
</dbReference>
<evidence type="ECO:0000256" key="46">
    <source>
        <dbReference type="ARBA" id="ARBA00022840"/>
    </source>
</evidence>
<feature type="domain" description="RING-type" evidence="83">
    <location>
        <begin position="979"/>
        <end position="1012"/>
    </location>
</feature>
<evidence type="ECO:0000256" key="5">
    <source>
        <dbReference type="ARBA" id="ARBA00004255"/>
    </source>
</evidence>
<dbReference type="CDD" id="cd16728">
    <property type="entry name" value="RING-HC_MIB2_rpt2"/>
    <property type="match status" value="1"/>
</dbReference>
<evidence type="ECO:0000256" key="69">
    <source>
        <dbReference type="ARBA" id="ARBA00071885"/>
    </source>
</evidence>
<dbReference type="GO" id="GO:0031931">
    <property type="term" value="C:TORC1 complex"/>
    <property type="evidence" value="ECO:0007669"/>
    <property type="project" value="TreeGrafter"/>
</dbReference>
<dbReference type="PROSITE" id="PS00916">
    <property type="entry name" value="PI3_4_KINASE_2"/>
    <property type="match status" value="1"/>
</dbReference>
<keyword evidence="37" id="KW-0418">Kinase</keyword>
<evidence type="ECO:0000256" key="28">
    <source>
        <dbReference type="ARBA" id="ARBA00022553"/>
    </source>
</evidence>
<comment type="function">
    <text evidence="3">Somatostatin inhibits the release of somatotropin.</text>
</comment>
<keyword evidence="50" id="KW-0694">RNA-binding</keyword>
<feature type="region of interest" description="Disordered" evidence="82">
    <location>
        <begin position="4110"/>
        <end position="4135"/>
    </location>
</feature>
<evidence type="ECO:0000256" key="15">
    <source>
        <dbReference type="ARBA" id="ARBA00004906"/>
    </source>
</evidence>
<evidence type="ECO:0000256" key="22">
    <source>
        <dbReference type="ARBA" id="ARBA00022475"/>
    </source>
</evidence>
<evidence type="ECO:0000256" key="54">
    <source>
        <dbReference type="ARBA" id="ARBA00023043"/>
    </source>
</evidence>
<dbReference type="GO" id="GO:0008361">
    <property type="term" value="P:regulation of cell size"/>
    <property type="evidence" value="ECO:0007669"/>
    <property type="project" value="UniProtKB-ARBA"/>
</dbReference>
<evidence type="ECO:0000256" key="57">
    <source>
        <dbReference type="ARBA" id="ARBA00023157"/>
    </source>
</evidence>
<keyword evidence="60" id="KW-0539">Nucleus</keyword>
<evidence type="ECO:0000313" key="91">
    <source>
        <dbReference type="EMBL" id="KAJ8371093.1"/>
    </source>
</evidence>
<dbReference type="GO" id="GO:0005576">
    <property type="term" value="C:extracellular region"/>
    <property type="evidence" value="ECO:0007669"/>
    <property type="project" value="UniProtKB-SubCell"/>
</dbReference>
<dbReference type="GO" id="GO:0004715">
    <property type="term" value="F:non-membrane spanning protein tyrosine kinase activity"/>
    <property type="evidence" value="ECO:0007669"/>
    <property type="project" value="UniProtKB-EC"/>
</dbReference>
<dbReference type="SUPFAM" id="SSF53335">
    <property type="entry name" value="S-adenosyl-L-methionine-dependent methyltransferases"/>
    <property type="match status" value="1"/>
</dbReference>
<evidence type="ECO:0000256" key="35">
    <source>
        <dbReference type="ARBA" id="ARBA00022763"/>
    </source>
</evidence>
<dbReference type="SMART" id="SM00248">
    <property type="entry name" value="ANK"/>
    <property type="match status" value="9"/>
</dbReference>
<evidence type="ECO:0000256" key="58">
    <source>
        <dbReference type="ARBA" id="ARBA00023204"/>
    </source>
</evidence>
<evidence type="ECO:0000256" key="53">
    <source>
        <dbReference type="ARBA" id="ARBA00023034"/>
    </source>
</evidence>
<dbReference type="EC" id="2.7.11.1" evidence="21"/>
<dbReference type="PROSITE" id="PS50967">
    <property type="entry name" value="HRDC"/>
    <property type="match status" value="1"/>
</dbReference>
<evidence type="ECO:0000256" key="16">
    <source>
        <dbReference type="ARBA" id="ARBA00007867"/>
    </source>
</evidence>
<evidence type="ECO:0000256" key="26">
    <source>
        <dbReference type="ARBA" id="ARBA00022527"/>
    </source>
</evidence>
<keyword evidence="33" id="KW-0677">Repeat</keyword>
<reference evidence="91" key="1">
    <citation type="journal article" date="2023" name="Science">
        <title>Genome structures resolve the early diversification of teleost fishes.</title>
        <authorList>
            <person name="Parey E."/>
            <person name="Louis A."/>
            <person name="Montfort J."/>
            <person name="Bouchez O."/>
            <person name="Roques C."/>
            <person name="Iampietro C."/>
            <person name="Lluch J."/>
            <person name="Castinel A."/>
            <person name="Donnadieu C."/>
            <person name="Desvignes T."/>
            <person name="Floi Bucao C."/>
            <person name="Jouanno E."/>
            <person name="Wen M."/>
            <person name="Mejri S."/>
            <person name="Dirks R."/>
            <person name="Jansen H."/>
            <person name="Henkel C."/>
            <person name="Chen W.J."/>
            <person name="Zahm M."/>
            <person name="Cabau C."/>
            <person name="Klopp C."/>
            <person name="Thompson A.W."/>
            <person name="Robinson-Rechavi M."/>
            <person name="Braasch I."/>
            <person name="Lecointre G."/>
            <person name="Bobe J."/>
            <person name="Postlethwait J.H."/>
            <person name="Berthelot C."/>
            <person name="Roest Crollius H."/>
            <person name="Guiguen Y."/>
        </authorList>
    </citation>
    <scope>NUCLEOTIDE SEQUENCE</scope>
    <source>
        <strain evidence="91">WJC10195</strain>
    </source>
</reference>
<comment type="similarity">
    <text evidence="62">Belongs to the exosome component 10/RRP6 family.</text>
</comment>
<dbReference type="InterPro" id="IPR030374">
    <property type="entry name" value="PABS"/>
</dbReference>
<evidence type="ECO:0000259" key="90">
    <source>
        <dbReference type="PROSITE" id="PS51416"/>
    </source>
</evidence>
<dbReference type="GO" id="GO:0005789">
    <property type="term" value="C:endoplasmic reticulum membrane"/>
    <property type="evidence" value="ECO:0007669"/>
    <property type="project" value="UniProtKB-SubCell"/>
</dbReference>
<evidence type="ECO:0000256" key="68">
    <source>
        <dbReference type="ARBA" id="ARBA00070703"/>
    </source>
</evidence>
<evidence type="ECO:0000256" key="38">
    <source>
        <dbReference type="ARBA" id="ARBA00022786"/>
    </source>
</evidence>
<dbReference type="Gene3D" id="2.30.30.40">
    <property type="entry name" value="SH3 Domains"/>
    <property type="match status" value="2"/>
</dbReference>
<dbReference type="InterPro" id="IPR012337">
    <property type="entry name" value="RNaseH-like_sf"/>
</dbReference>
<dbReference type="Pfam" id="PF00454">
    <property type="entry name" value="PI3_PI4_kinase"/>
    <property type="match status" value="1"/>
</dbReference>
<evidence type="ECO:0000256" key="82">
    <source>
        <dbReference type="SAM" id="MobiDB-lite"/>
    </source>
</evidence>
<dbReference type="PROSITE" id="PS01357">
    <property type="entry name" value="ZF_ZZ_1"/>
    <property type="match status" value="1"/>
</dbReference>
<keyword evidence="42" id="KW-0256">Endoplasmic reticulum</keyword>
<keyword evidence="51" id="KW-0914">Notch signaling pathway</keyword>
<evidence type="ECO:0000256" key="50">
    <source>
        <dbReference type="ARBA" id="ARBA00022884"/>
    </source>
</evidence>
<evidence type="ECO:0000256" key="67">
    <source>
        <dbReference type="ARBA" id="ARBA00065628"/>
    </source>
</evidence>
<dbReference type="Proteomes" id="UP001152622">
    <property type="component" value="Chromosome 3"/>
</dbReference>
<dbReference type="PROSITE" id="PS51190">
    <property type="entry name" value="FATC"/>
    <property type="match status" value="1"/>
</dbReference>
<evidence type="ECO:0000256" key="74">
    <source>
        <dbReference type="ARBA" id="ARBA00078589"/>
    </source>
</evidence>
<feature type="repeat" description="ANK" evidence="79">
    <location>
        <begin position="565"/>
        <end position="597"/>
    </location>
</feature>
<dbReference type="SMART" id="SM01346">
    <property type="entry name" value="DUF3385"/>
    <property type="match status" value="1"/>
</dbReference>
<evidence type="ECO:0000256" key="29">
    <source>
        <dbReference type="ARBA" id="ARBA00022679"/>
    </source>
</evidence>
<evidence type="ECO:0000256" key="10">
    <source>
        <dbReference type="ARBA" id="ARBA00004570"/>
    </source>
</evidence>
<dbReference type="Pfam" id="PF02259">
    <property type="entry name" value="FAT"/>
    <property type="match status" value="1"/>
</dbReference>
<dbReference type="InterPro" id="IPR000403">
    <property type="entry name" value="PI3/4_kinase_cat_dom"/>
</dbReference>
<evidence type="ECO:0000256" key="1">
    <source>
        <dbReference type="ARBA" id="ARBA00000900"/>
    </source>
</evidence>
<dbReference type="GO" id="GO:0004674">
    <property type="term" value="F:protein serine/threonine kinase activity"/>
    <property type="evidence" value="ECO:0007669"/>
    <property type="project" value="UniProtKB-KW"/>
</dbReference>
<evidence type="ECO:0000256" key="43">
    <source>
        <dbReference type="ARBA" id="ARBA00022833"/>
    </source>
</evidence>
<evidence type="ECO:0000256" key="21">
    <source>
        <dbReference type="ARBA" id="ARBA00012513"/>
    </source>
</evidence>
<dbReference type="Gene3D" id="3.30.40.10">
    <property type="entry name" value="Zinc/RING finger domain, C3HC4 (zinc finger)"/>
    <property type="match status" value="2"/>
</dbReference>
<dbReference type="SMART" id="SM01343">
    <property type="entry name" value="FATC"/>
    <property type="match status" value="1"/>
</dbReference>
<keyword evidence="36 80" id="KW-0863">Zinc-finger</keyword>
<gene>
    <name evidence="91" type="ORF">SKAU_G00111210</name>
</gene>
<dbReference type="InterPro" id="IPR043145">
    <property type="entry name" value="Znf_ZZ_sf"/>
</dbReference>
<dbReference type="InterPro" id="IPR024585">
    <property type="entry name" value="mTOR_dom"/>
</dbReference>
<evidence type="ECO:0000256" key="66">
    <source>
        <dbReference type="ARBA" id="ARBA00056224"/>
    </source>
</evidence>
<dbReference type="SMART" id="SM00474">
    <property type="entry name" value="35EXOc"/>
    <property type="match status" value="1"/>
</dbReference>
<feature type="domain" description="PABS" evidence="87">
    <location>
        <begin position="4365"/>
        <end position="4522"/>
    </location>
</feature>
<evidence type="ECO:0000259" key="84">
    <source>
        <dbReference type="PROSITE" id="PS50135"/>
    </source>
</evidence>
<dbReference type="InterPro" id="IPR029063">
    <property type="entry name" value="SAM-dependent_MTases_sf"/>
</dbReference>
<dbReference type="CDD" id="cd06147">
    <property type="entry name" value="Rrp6p_like_exo"/>
    <property type="match status" value="1"/>
</dbReference>
<dbReference type="InterPro" id="IPR011990">
    <property type="entry name" value="TPR-like_helical_dom_sf"/>
</dbReference>
<dbReference type="SMART" id="SM00184">
    <property type="entry name" value="RING"/>
    <property type="match status" value="2"/>
</dbReference>
<evidence type="ECO:0000256" key="34">
    <source>
        <dbReference type="ARBA" id="ARBA00022741"/>
    </source>
</evidence>
<dbReference type="PROSITE" id="PS51189">
    <property type="entry name" value="FAT"/>
    <property type="match status" value="1"/>
</dbReference>
<dbReference type="PROSITE" id="PS50290">
    <property type="entry name" value="PI3_4_KINASE_3"/>
    <property type="match status" value="1"/>
</dbReference>
<dbReference type="GO" id="GO:0005765">
    <property type="term" value="C:lysosomal membrane"/>
    <property type="evidence" value="ECO:0007669"/>
    <property type="project" value="UniProtKB-SubCell"/>
</dbReference>
<keyword evidence="23" id="KW-0963">Cytoplasm</keyword>
<evidence type="ECO:0000256" key="25">
    <source>
        <dbReference type="ARBA" id="ARBA00022525"/>
    </source>
</evidence>
<evidence type="ECO:0000256" key="59">
    <source>
        <dbReference type="ARBA" id="ARBA00023228"/>
    </source>
</evidence>
<dbReference type="GO" id="GO:0045597">
    <property type="term" value="P:positive regulation of cell differentiation"/>
    <property type="evidence" value="ECO:0007669"/>
    <property type="project" value="UniProtKB-ARBA"/>
</dbReference>
<dbReference type="FunFam" id="1.25.10.10:FF:000094">
    <property type="entry name" value="Serine/threonine-protein kinase mTOR"/>
    <property type="match status" value="1"/>
</dbReference>
<name>A0A9Q1G0B2_SYNKA</name>
<evidence type="ECO:0000256" key="64">
    <source>
        <dbReference type="ARBA" id="ARBA00048679"/>
    </source>
</evidence>
<evidence type="ECO:0000256" key="52">
    <source>
        <dbReference type="ARBA" id="ARBA00022990"/>
    </source>
</evidence>
<evidence type="ECO:0000256" key="2">
    <source>
        <dbReference type="ARBA" id="ARBA00001946"/>
    </source>
</evidence>
<dbReference type="GO" id="GO:0031932">
    <property type="term" value="C:TORC2 complex"/>
    <property type="evidence" value="ECO:0007669"/>
    <property type="project" value="TreeGrafter"/>
</dbReference>
<dbReference type="SUPFAM" id="SSF159034">
    <property type="entry name" value="Mib/herc2 domain-like"/>
    <property type="match status" value="2"/>
</dbReference>
<accession>A0A9Q1G0B2</accession>
<dbReference type="InterPro" id="IPR018936">
    <property type="entry name" value="PI3/4_kinase_CS"/>
</dbReference>
<feature type="domain" description="PI3K/PI4K catalytic" evidence="85">
    <location>
        <begin position="3200"/>
        <end position="3522"/>
    </location>
</feature>
<feature type="domain" description="MIB/HERC2" evidence="90">
    <location>
        <begin position="215"/>
        <end position="293"/>
    </location>
</feature>
<dbReference type="InterPro" id="IPR016024">
    <property type="entry name" value="ARM-type_fold"/>
</dbReference>
<keyword evidence="39" id="KW-1000">Mitochondrion outer membrane</keyword>
<keyword evidence="45" id="KW-0269">Exonuclease</keyword>
<dbReference type="Pfam" id="PF01612">
    <property type="entry name" value="DNA_pol_A_exo1"/>
    <property type="match status" value="1"/>
</dbReference>
<keyword evidence="38" id="KW-0833">Ubl conjugation pathway</keyword>
<keyword evidence="27" id="KW-0698">rRNA processing</keyword>
<dbReference type="PROSITE" id="PS01330">
    <property type="entry name" value="PABS_1"/>
    <property type="match status" value="1"/>
</dbReference>
<dbReference type="InterPro" id="IPR036940">
    <property type="entry name" value="PI3/4_kinase_cat_sf"/>
</dbReference>
<feature type="active site" description="Proton acceptor" evidence="81">
    <location>
        <position position="4442"/>
    </location>
</feature>
<keyword evidence="53" id="KW-0333">Golgi apparatus</keyword>
<dbReference type="GO" id="GO:0008270">
    <property type="term" value="F:zinc ion binding"/>
    <property type="evidence" value="ECO:0007669"/>
    <property type="project" value="UniProtKB-KW"/>
</dbReference>
<dbReference type="Pfam" id="PF08771">
    <property type="entry name" value="FRB_dom"/>
    <property type="match status" value="1"/>
</dbReference>
<dbReference type="PRINTS" id="PR01415">
    <property type="entry name" value="ANKYRIN"/>
</dbReference>
<comment type="cofactor">
    <cofactor evidence="2">
        <name>Mg(2+)</name>
        <dbReference type="ChEBI" id="CHEBI:18420"/>
    </cofactor>
</comment>